<reference evidence="2 3" key="1">
    <citation type="submission" date="2022-06" db="EMBL/GenBank/DDBJ databases">
        <title>Genomic Encyclopedia of Archaeal and Bacterial Type Strains, Phase II (KMG-II): from individual species to whole genera.</title>
        <authorList>
            <person name="Goeker M."/>
        </authorList>
    </citation>
    <scope>NUCLEOTIDE SEQUENCE [LARGE SCALE GENOMIC DNA]</scope>
    <source>
        <strain evidence="2 3">DSM 40477</strain>
    </source>
</reference>
<keyword evidence="3" id="KW-1185">Reference proteome</keyword>
<name>A0ABT1I3Y7_STRSD</name>
<protein>
    <submittedName>
        <fullName evidence="2">Uncharacterized protein</fullName>
    </submittedName>
</protein>
<proteinExistence type="predicted"/>
<feature type="region of interest" description="Disordered" evidence="1">
    <location>
        <begin position="1"/>
        <end position="22"/>
    </location>
</feature>
<organism evidence="2 3">
    <name type="scientific">Streptoalloteichus tenebrarius (strain ATCC 17920 / DSM 40477 / JCM 4838 / CBS 697.72 / NBRC 16177 / NCIMB 11028 / NRRL B-12390 / A12253. 1 / ISP 5477)</name>
    <name type="common">Streptomyces tenebrarius</name>
    <dbReference type="NCBI Taxonomy" id="1933"/>
    <lineage>
        <taxon>Bacteria</taxon>
        <taxon>Bacillati</taxon>
        <taxon>Actinomycetota</taxon>
        <taxon>Actinomycetes</taxon>
        <taxon>Pseudonocardiales</taxon>
        <taxon>Pseudonocardiaceae</taxon>
        <taxon>Streptoalloteichus</taxon>
    </lineage>
</organism>
<dbReference type="Proteomes" id="UP001205311">
    <property type="component" value="Unassembled WGS sequence"/>
</dbReference>
<evidence type="ECO:0000256" key="1">
    <source>
        <dbReference type="SAM" id="MobiDB-lite"/>
    </source>
</evidence>
<gene>
    <name evidence="2" type="ORF">LX15_006239</name>
</gene>
<sequence length="88" mass="9881">MSSDGANTTAHRRPGSNPLVWVPPVEHLPRPRRGAQRAYCLAEHLGVSLPELLEELRELGFRGCTPSTLIELATAREVSERLRRRVSR</sequence>
<evidence type="ECO:0000313" key="2">
    <source>
        <dbReference type="EMBL" id="MCP2262500.1"/>
    </source>
</evidence>
<comment type="caution">
    <text evidence="2">The sequence shown here is derived from an EMBL/GenBank/DDBJ whole genome shotgun (WGS) entry which is preliminary data.</text>
</comment>
<evidence type="ECO:0000313" key="3">
    <source>
        <dbReference type="Proteomes" id="UP001205311"/>
    </source>
</evidence>
<accession>A0ABT1I3Y7</accession>
<dbReference type="EMBL" id="JAMTCP010000073">
    <property type="protein sequence ID" value="MCP2262500.1"/>
    <property type="molecule type" value="Genomic_DNA"/>
</dbReference>